<keyword evidence="1" id="KW-1133">Transmembrane helix</keyword>
<dbReference type="EMBL" id="OQ555390">
    <property type="protein sequence ID" value="WMY24277.1"/>
    <property type="molecule type" value="Genomic_DNA"/>
</dbReference>
<gene>
    <name evidence="2" type="primary">ATP8</name>
</gene>
<keyword evidence="2" id="KW-0496">Mitochondrion</keyword>
<name>A0AA51ZI28_9NEOP</name>
<evidence type="ECO:0000313" key="2">
    <source>
        <dbReference type="EMBL" id="WMY24277.1"/>
    </source>
</evidence>
<accession>A0AA51ZI28</accession>
<reference evidence="2" key="1">
    <citation type="submission" date="2023-03" db="EMBL/GenBank/DDBJ databases">
        <title>Neoisoptera repeatedly colonised Madagascar after the Middle Miocene climatic optimum.</title>
        <authorList>
            <person name="Wang M."/>
            <person name="Hellemans S."/>
            <person name="Bucek A."/>
            <person name="Kanao T."/>
            <person name="Arora J."/>
            <person name="Clitheroe C."/>
            <person name="Rafanomezantsoa J.-J."/>
            <person name="Fisher B.L."/>
            <person name="Scheffrahn R."/>
            <person name="Sillam-Dusses D."/>
            <person name="Roisin Y."/>
            <person name="Sobotnik J."/>
            <person name="Bourguignon T."/>
        </authorList>
    </citation>
    <scope>NUCLEOTIDE SEQUENCE</scope>
    <source>
        <strain evidence="2">PN420</strain>
    </source>
</reference>
<evidence type="ECO:0000256" key="1">
    <source>
        <dbReference type="SAM" id="Phobius"/>
    </source>
</evidence>
<organism evidence="2">
    <name type="scientific">Prorhinotermes molinoi</name>
    <dbReference type="NCBI Taxonomy" id="3074719"/>
    <lineage>
        <taxon>Eukaryota</taxon>
        <taxon>Metazoa</taxon>
        <taxon>Ecdysozoa</taxon>
        <taxon>Arthropoda</taxon>
        <taxon>Hexapoda</taxon>
        <taxon>Insecta</taxon>
        <taxon>Pterygota</taxon>
        <taxon>Neoptera</taxon>
        <taxon>Polyneoptera</taxon>
        <taxon>Dictyoptera</taxon>
        <taxon>Blattodea</taxon>
        <taxon>Blattoidea</taxon>
        <taxon>Termitoidae</taxon>
        <taxon>Rhinotermitidae</taxon>
        <taxon>Prorhinotermes</taxon>
    </lineage>
</organism>
<geneLocation type="mitochondrion" evidence="2"/>
<sequence length="51" mass="6343">MPQMMPLEWTTLYTTFLMTFLMFNIMSYFTQAPSKEWTTNKIHTNKMNWKW</sequence>
<protein>
    <submittedName>
        <fullName evidence="2">ATP synthase F0 subunit 8</fullName>
    </submittedName>
</protein>
<proteinExistence type="predicted"/>
<keyword evidence="1" id="KW-0472">Membrane</keyword>
<keyword evidence="1" id="KW-0812">Transmembrane</keyword>
<dbReference type="AlphaFoldDB" id="A0AA51ZI28"/>
<feature type="transmembrane region" description="Helical" evidence="1">
    <location>
        <begin position="12"/>
        <end position="30"/>
    </location>
</feature>